<dbReference type="Gene3D" id="2.10.50.10">
    <property type="entry name" value="Tumor Necrosis Factor Receptor, subunit A, domain 2"/>
    <property type="match status" value="2"/>
</dbReference>
<keyword evidence="2" id="KW-0812">Transmembrane</keyword>
<dbReference type="EMBL" id="CAMXCT030000119">
    <property type="protein sequence ID" value="CAL4761481.1"/>
    <property type="molecule type" value="Genomic_DNA"/>
</dbReference>
<feature type="transmembrane region" description="Helical" evidence="2">
    <location>
        <begin position="703"/>
        <end position="723"/>
    </location>
</feature>
<gene>
    <name evidence="4" type="ORF">C1SCF055_LOCUS2593</name>
</gene>
<keyword evidence="2" id="KW-1133">Transmembrane helix</keyword>
<evidence type="ECO:0000313" key="6">
    <source>
        <dbReference type="Proteomes" id="UP001152797"/>
    </source>
</evidence>
<feature type="region of interest" description="Disordered" evidence="1">
    <location>
        <begin position="1029"/>
        <end position="1050"/>
    </location>
</feature>
<feature type="transmembrane region" description="Helical" evidence="2">
    <location>
        <begin position="874"/>
        <end position="893"/>
    </location>
</feature>
<dbReference type="AlphaFoldDB" id="A0A9P1BIQ5"/>
<keyword evidence="6" id="KW-1185">Reference proteome</keyword>
<evidence type="ECO:0000259" key="3">
    <source>
        <dbReference type="Pfam" id="PF07699"/>
    </source>
</evidence>
<dbReference type="PANTHER" id="PTHR46967:SF2">
    <property type="entry name" value="SUSHI, VON WILLEBRAND FACTOR TYPE A, EGF AND PENTRAXIN DOMAIN-CONTAINING PROTEIN 1-LIKE"/>
    <property type="match status" value="1"/>
</dbReference>
<feature type="transmembrane region" description="Helical" evidence="2">
    <location>
        <begin position="900"/>
        <end position="916"/>
    </location>
</feature>
<feature type="domain" description="Tyrosine-protein kinase ephrin type A/B receptor-like" evidence="3">
    <location>
        <begin position="447"/>
        <end position="495"/>
    </location>
</feature>
<dbReference type="OrthoDB" id="413581at2759"/>
<reference evidence="5" key="2">
    <citation type="submission" date="2024-04" db="EMBL/GenBank/DDBJ databases">
        <authorList>
            <person name="Chen Y."/>
            <person name="Shah S."/>
            <person name="Dougan E. K."/>
            <person name="Thang M."/>
            <person name="Chan C."/>
        </authorList>
    </citation>
    <scope>NUCLEOTIDE SEQUENCE [LARGE SCALE GENOMIC DNA]</scope>
</reference>
<feature type="transmembrane region" description="Helical" evidence="2">
    <location>
        <begin position="795"/>
        <end position="819"/>
    </location>
</feature>
<dbReference type="CDD" id="cd00185">
    <property type="entry name" value="TNFRSF"/>
    <property type="match status" value="1"/>
</dbReference>
<feature type="transmembrane region" description="Helical" evidence="2">
    <location>
        <begin position="936"/>
        <end position="959"/>
    </location>
</feature>
<dbReference type="InterPro" id="IPR011641">
    <property type="entry name" value="Tyr-kin_ephrin_A/B_rcpt-like"/>
</dbReference>
<dbReference type="Pfam" id="PF07699">
    <property type="entry name" value="Ephrin_rec_like"/>
    <property type="match status" value="1"/>
</dbReference>
<dbReference type="PANTHER" id="PTHR46967">
    <property type="entry name" value="INSULIN-LIKE GROWTH FACTOR BINDING PROTEIN,N-TERMINAL"/>
    <property type="match status" value="1"/>
</dbReference>
<feature type="compositionally biased region" description="Polar residues" evidence="1">
    <location>
        <begin position="1036"/>
        <end position="1050"/>
    </location>
</feature>
<comment type="caution">
    <text evidence="4">The sequence shown here is derived from an EMBL/GenBank/DDBJ whole genome shotgun (WGS) entry which is preliminary data.</text>
</comment>
<name>A0A9P1BIQ5_9DINO</name>
<organism evidence="4">
    <name type="scientific">Cladocopium goreaui</name>
    <dbReference type="NCBI Taxonomy" id="2562237"/>
    <lineage>
        <taxon>Eukaryota</taxon>
        <taxon>Sar</taxon>
        <taxon>Alveolata</taxon>
        <taxon>Dinophyceae</taxon>
        <taxon>Suessiales</taxon>
        <taxon>Symbiodiniaceae</taxon>
        <taxon>Cladocopium</taxon>
    </lineage>
</organism>
<feature type="transmembrane region" description="Helical" evidence="2">
    <location>
        <begin position="744"/>
        <end position="765"/>
    </location>
</feature>
<accession>A0A9P1BIQ5</accession>
<feature type="transmembrane region" description="Helical" evidence="2">
    <location>
        <begin position="847"/>
        <end position="868"/>
    </location>
</feature>
<evidence type="ECO:0000313" key="4">
    <source>
        <dbReference type="EMBL" id="CAI3974169.1"/>
    </source>
</evidence>
<evidence type="ECO:0000256" key="1">
    <source>
        <dbReference type="SAM" id="MobiDB-lite"/>
    </source>
</evidence>
<keyword evidence="2" id="KW-0472">Membrane</keyword>
<reference evidence="4" key="1">
    <citation type="submission" date="2022-10" db="EMBL/GenBank/DDBJ databases">
        <authorList>
            <person name="Chen Y."/>
            <person name="Dougan E. K."/>
            <person name="Chan C."/>
            <person name="Rhodes N."/>
            <person name="Thang M."/>
        </authorList>
    </citation>
    <scope>NUCLEOTIDE SEQUENCE</scope>
</reference>
<evidence type="ECO:0000256" key="2">
    <source>
        <dbReference type="SAM" id="Phobius"/>
    </source>
</evidence>
<sequence>MGLVAGSKGACLPKATAEVDRRDLVNVVAGESYSIGLWKTGNYAAAHLTTAVEMLGYNTELKGTGGLAVDAFYALMGCTNPLGNADRGCGRSVTYVHINVEAWQEGYVDEWAQVQAQYPKVAPINLGNGGYSGTSGMYVPLAVQQKAYQAEGISLDFYRDYNMSWRTPGSYFSPPGDMDVSRLLPCADTVLMSNAHMGVYFDLTGDAEGVVVDSEGFVVAKCFADHFWYAPACRADPGTCLTWLTAGTGWGMPEGWLKATIYNIPLATAVASTFQNYANLPTDFNVMLFWWVPDPTFLRLKPRKVIFPEYDREEWARGDRRSAVRDFSVDKLVSWDLRLLAPEVEEFITRFQLSPKAVDEMMLDQLDTTDVDFDVACRSQKNTGNIGLFKVEKDEKFLQTREEVKITCFFSSQLEDAQGITFICQECPSGSFQVSGASVSCTPCPAGSYQNETGSLACNRCPVGQYQDEEGQRDCKLCPAGATTLLLGSNSILDCGCKAGSINVASVATNVTSKALECIPCQEGFDCPFSSSVQALLTGQPSSSEQLATRIQSGYFATVNDPLQLFRCRPAAWCPGGMPGTCAGGLKGEPCSFCPDGKSWAGDKCADCGAAAVGWVAAVSLALIGVRTAYFYSNSAVTAQATPWRTVQMTVRLAVNVMQSLALFGLMSAKWPETFEQISSSLQIFVLDMKNLNLNCLLGGNSVLSYVASTVVFPLVLLWLVICHAGSHLICSRKCGLHRWKWPFTFNTMGLFLQLGFGTMAAVSMKPMMCYRHPNGRHSVVSYPSILCGEAGHGLMVLFGILSLILLVGFVALCSYAVWKLPRWSLEGEYKKAQSFRFCTWNFRSDTYGFIVALLCRGLGFAVAVVVGTNAPPVQTGLASMVLITYAVMQAWLRPWKAPVINVADAVLSACLVVLANRSSHEDGLLEEEFQEYFTLLILLLTFACLASLVLLCIVGVALQLAGVDWNCVLSGGGHDATKIAQSLKQCAEWLMKLETAHLQSEIEAMNPYDVMTILNLISVIEADIQNTKPDRSDRATTTSNRSSGRGVSHSTSRVRLAALNASITVLSGPAEWNFTNLQGSSAWLSSEEFLFFFLGGEVLQIRSPK</sequence>
<protein>
    <recommendedName>
        <fullName evidence="3">Tyrosine-protein kinase ephrin type A/B receptor-like domain-containing protein</fullName>
    </recommendedName>
</protein>
<dbReference type="SMART" id="SM01411">
    <property type="entry name" value="Ephrin_rec_like"/>
    <property type="match status" value="2"/>
</dbReference>
<dbReference type="EMBL" id="CAMXCT010000119">
    <property type="protein sequence ID" value="CAI3974169.1"/>
    <property type="molecule type" value="Genomic_DNA"/>
</dbReference>
<proteinExistence type="predicted"/>
<evidence type="ECO:0000313" key="5">
    <source>
        <dbReference type="EMBL" id="CAL1127544.1"/>
    </source>
</evidence>
<dbReference type="EMBL" id="CAMXCT020000119">
    <property type="protein sequence ID" value="CAL1127544.1"/>
    <property type="molecule type" value="Genomic_DNA"/>
</dbReference>
<dbReference type="Proteomes" id="UP001152797">
    <property type="component" value="Unassembled WGS sequence"/>
</dbReference>